<keyword evidence="2" id="KW-0964">Secreted</keyword>
<feature type="domain" description="C1q" evidence="3">
    <location>
        <begin position="7"/>
        <end position="136"/>
    </location>
</feature>
<dbReference type="EMBL" id="VSWD01000003">
    <property type="protein sequence ID" value="KAK3106091.1"/>
    <property type="molecule type" value="Genomic_DNA"/>
</dbReference>
<evidence type="ECO:0000313" key="4">
    <source>
        <dbReference type="EMBL" id="KAK3106091.1"/>
    </source>
</evidence>
<comment type="subcellular location">
    <subcellularLocation>
        <location evidence="1">Secreted</location>
    </subcellularLocation>
</comment>
<dbReference type="SUPFAM" id="SSF49842">
    <property type="entry name" value="TNF-like"/>
    <property type="match status" value="1"/>
</dbReference>
<sequence length="136" mass="15379">MIFSFPDGDKAIAFTVSSSHLSNHDNKKIIYNKVITNKGNAYNKTTGIFTCPVPGTYVFTWSTMSRNDKQHCFAYIYHNGSRKMMTHSYEGKGGYHEVASNTMVLSLRVNDLVWIGTTLGKYCYGYPYTGFSGWKV</sequence>
<evidence type="ECO:0000259" key="3">
    <source>
        <dbReference type="PROSITE" id="PS50871"/>
    </source>
</evidence>
<dbReference type="AlphaFoldDB" id="A0AA88YSK5"/>
<reference evidence="4" key="1">
    <citation type="submission" date="2019-08" db="EMBL/GenBank/DDBJ databases">
        <title>The improved chromosome-level genome for the pearl oyster Pinctada fucata martensii using PacBio sequencing and Hi-C.</title>
        <authorList>
            <person name="Zheng Z."/>
        </authorList>
    </citation>
    <scope>NUCLEOTIDE SEQUENCE</scope>
    <source>
        <strain evidence="4">ZZ-2019</strain>
        <tissue evidence="4">Adductor muscle</tissue>
    </source>
</reference>
<dbReference type="PROSITE" id="PS50871">
    <property type="entry name" value="C1Q"/>
    <property type="match status" value="1"/>
</dbReference>
<dbReference type="SMART" id="SM00110">
    <property type="entry name" value="C1Q"/>
    <property type="match status" value="1"/>
</dbReference>
<gene>
    <name evidence="4" type="ORF">FSP39_012598</name>
</gene>
<dbReference type="PRINTS" id="PR00007">
    <property type="entry name" value="COMPLEMNTC1Q"/>
</dbReference>
<dbReference type="Proteomes" id="UP001186944">
    <property type="component" value="Unassembled WGS sequence"/>
</dbReference>
<accession>A0AA88YSK5</accession>
<dbReference type="PANTHER" id="PTHR15427">
    <property type="entry name" value="EMILIN ELASTIN MICROFIBRIL INTERFACE-LOCATED PROTEIN ELASTIN MICROFIBRIL INTERFACER"/>
    <property type="match status" value="1"/>
</dbReference>
<dbReference type="InterPro" id="IPR008983">
    <property type="entry name" value="Tumour_necrosis_fac-like_dom"/>
</dbReference>
<organism evidence="4 5">
    <name type="scientific">Pinctada imbricata</name>
    <name type="common">Atlantic pearl-oyster</name>
    <name type="synonym">Pinctada martensii</name>
    <dbReference type="NCBI Taxonomy" id="66713"/>
    <lineage>
        <taxon>Eukaryota</taxon>
        <taxon>Metazoa</taxon>
        <taxon>Spiralia</taxon>
        <taxon>Lophotrochozoa</taxon>
        <taxon>Mollusca</taxon>
        <taxon>Bivalvia</taxon>
        <taxon>Autobranchia</taxon>
        <taxon>Pteriomorphia</taxon>
        <taxon>Pterioida</taxon>
        <taxon>Pterioidea</taxon>
        <taxon>Pteriidae</taxon>
        <taxon>Pinctada</taxon>
    </lineage>
</organism>
<protein>
    <recommendedName>
        <fullName evidence="3">C1q domain-containing protein</fullName>
    </recommendedName>
</protein>
<proteinExistence type="predicted"/>
<dbReference type="Gene3D" id="2.60.120.40">
    <property type="match status" value="1"/>
</dbReference>
<dbReference type="GO" id="GO:0005581">
    <property type="term" value="C:collagen trimer"/>
    <property type="evidence" value="ECO:0007669"/>
    <property type="project" value="UniProtKB-KW"/>
</dbReference>
<evidence type="ECO:0000256" key="1">
    <source>
        <dbReference type="ARBA" id="ARBA00004613"/>
    </source>
</evidence>
<keyword evidence="5" id="KW-1185">Reference proteome</keyword>
<evidence type="ECO:0000313" key="5">
    <source>
        <dbReference type="Proteomes" id="UP001186944"/>
    </source>
</evidence>
<evidence type="ECO:0000256" key="2">
    <source>
        <dbReference type="ARBA" id="ARBA00022525"/>
    </source>
</evidence>
<dbReference type="PANTHER" id="PTHR15427:SF33">
    <property type="entry name" value="COLLAGEN IV NC1 DOMAIN-CONTAINING PROTEIN"/>
    <property type="match status" value="1"/>
</dbReference>
<dbReference type="InterPro" id="IPR050392">
    <property type="entry name" value="Collagen/C1q_domain"/>
</dbReference>
<comment type="caution">
    <text evidence="4">The sequence shown here is derived from an EMBL/GenBank/DDBJ whole genome shotgun (WGS) entry which is preliminary data.</text>
</comment>
<name>A0AA88YSK5_PINIB</name>
<dbReference type="Pfam" id="PF00386">
    <property type="entry name" value="C1q"/>
    <property type="match status" value="1"/>
</dbReference>
<dbReference type="InterPro" id="IPR001073">
    <property type="entry name" value="C1q_dom"/>
</dbReference>